<accession>A0A1I7GT56</accession>
<organism evidence="2 3">
    <name type="scientific">Nitrosomonas eutropha</name>
    <dbReference type="NCBI Taxonomy" id="916"/>
    <lineage>
        <taxon>Bacteria</taxon>
        <taxon>Pseudomonadati</taxon>
        <taxon>Pseudomonadota</taxon>
        <taxon>Betaproteobacteria</taxon>
        <taxon>Nitrosomonadales</taxon>
        <taxon>Nitrosomonadaceae</taxon>
        <taxon>Nitrosomonas</taxon>
    </lineage>
</organism>
<proteinExistence type="predicted"/>
<reference evidence="2 3" key="1">
    <citation type="submission" date="2016-10" db="EMBL/GenBank/DDBJ databases">
        <authorList>
            <person name="de Groot N.N."/>
        </authorList>
    </citation>
    <scope>NUCLEOTIDE SEQUENCE [LARGE SCALE GENOMIC DNA]</scope>
    <source>
        <strain evidence="2 3">Nm24</strain>
    </source>
</reference>
<gene>
    <name evidence="2" type="ORF">SAMN05216339_103159</name>
</gene>
<dbReference type="Pfam" id="PF13480">
    <property type="entry name" value="Acetyltransf_6"/>
    <property type="match status" value="1"/>
</dbReference>
<name>A0A1I7GT56_9PROT</name>
<evidence type="ECO:0000313" key="2">
    <source>
        <dbReference type="EMBL" id="SFU51643.1"/>
    </source>
</evidence>
<dbReference type="EMBL" id="FPBL01000003">
    <property type="protein sequence ID" value="SFU51643.1"/>
    <property type="molecule type" value="Genomic_DNA"/>
</dbReference>
<feature type="domain" description="BioF2-like acetyltransferase" evidence="1">
    <location>
        <begin position="203"/>
        <end position="347"/>
    </location>
</feature>
<dbReference type="InterPro" id="IPR016181">
    <property type="entry name" value="Acyl_CoA_acyltransferase"/>
</dbReference>
<dbReference type="Gene3D" id="3.40.630.30">
    <property type="match status" value="1"/>
</dbReference>
<dbReference type="RefSeq" id="WP_074927734.1">
    <property type="nucleotide sequence ID" value="NZ_FPBL01000003.1"/>
</dbReference>
<dbReference type="SUPFAM" id="SSF55729">
    <property type="entry name" value="Acyl-CoA N-acyltransferases (Nat)"/>
    <property type="match status" value="1"/>
</dbReference>
<evidence type="ECO:0000259" key="1">
    <source>
        <dbReference type="Pfam" id="PF13480"/>
    </source>
</evidence>
<sequence length="410" mass="47696">MFLQNASLPELHSTPQLDDDWEWQDLDQLDTVARTQALLAIKDLIQHHSAAVMDHDPDWLYTKCSHDKSVKIFLCFAQDGSLSGYAPFFVHPSSLSFELFGISLWEYRIRRYSITAGPLFSDEVKTEDVFLNLLDYLWKILQKRETLFALGVELDSSFGGFLQNNTNLQKKYQLIPSGQAYHRRLIVLPKNFDEYIQNLGYGTRKEVRRVLRRLEQDPEITISHRIFTTLEDISEFLPLAQQVSDKTYQHNLLGLGIRNDIETCRILTTAAENGWFQSYLLICNQESVAFQHGYIYGETYYAEQTGYDPAWGDKSVGTIVQIYRIRDLINRGITRLDFLYGDNERKRSLSNMYRVEQNFHLVPRKFPLGALAYALRGFNTLSQLGGDFIEKWGLKSKIRRFLRKWSVGRD</sequence>
<dbReference type="OrthoDB" id="8554567at2"/>
<protein>
    <submittedName>
        <fullName evidence="2">Acetyltransferase (GNAT) domain-containing protein</fullName>
    </submittedName>
</protein>
<dbReference type="GO" id="GO:0016740">
    <property type="term" value="F:transferase activity"/>
    <property type="evidence" value="ECO:0007669"/>
    <property type="project" value="UniProtKB-KW"/>
</dbReference>
<dbReference type="InterPro" id="IPR038740">
    <property type="entry name" value="BioF2-like_GNAT_dom"/>
</dbReference>
<dbReference type="Proteomes" id="UP000183926">
    <property type="component" value="Unassembled WGS sequence"/>
</dbReference>
<evidence type="ECO:0000313" key="3">
    <source>
        <dbReference type="Proteomes" id="UP000183926"/>
    </source>
</evidence>
<dbReference type="AlphaFoldDB" id="A0A1I7GT56"/>
<keyword evidence="2" id="KW-0808">Transferase</keyword>